<keyword evidence="7" id="KW-1185">Reference proteome</keyword>
<evidence type="ECO:0000313" key="7">
    <source>
        <dbReference type="Proteomes" id="UP001595710"/>
    </source>
</evidence>
<dbReference type="Proteomes" id="UP001595710">
    <property type="component" value="Unassembled WGS sequence"/>
</dbReference>
<dbReference type="Pfam" id="PF01451">
    <property type="entry name" value="LMWPc"/>
    <property type="match status" value="1"/>
</dbReference>
<proteinExistence type="inferred from homology"/>
<dbReference type="InterPro" id="IPR050438">
    <property type="entry name" value="LMW_PTPase"/>
</dbReference>
<protein>
    <recommendedName>
        <fullName evidence="2">protein-tyrosine-phosphatase</fullName>
        <ecNumber evidence="2">3.1.3.48</ecNumber>
    </recommendedName>
</protein>
<accession>A0ABV7WTP1</accession>
<dbReference type="InterPro" id="IPR023485">
    <property type="entry name" value="Ptyr_pPase"/>
</dbReference>
<name>A0ABV7WTP1_9GAMM</name>
<dbReference type="SUPFAM" id="SSF52788">
    <property type="entry name" value="Phosphotyrosine protein phosphatases I"/>
    <property type="match status" value="1"/>
</dbReference>
<dbReference type="InterPro" id="IPR036196">
    <property type="entry name" value="Ptyr_pPase_sf"/>
</dbReference>
<dbReference type="PANTHER" id="PTHR11717">
    <property type="entry name" value="LOW MOLECULAR WEIGHT PROTEIN TYROSINE PHOSPHATASE"/>
    <property type="match status" value="1"/>
</dbReference>
<keyword evidence="3 6" id="KW-0378">Hydrolase</keyword>
<dbReference type="Gene3D" id="3.40.50.2300">
    <property type="match status" value="1"/>
</dbReference>
<evidence type="ECO:0000256" key="3">
    <source>
        <dbReference type="ARBA" id="ARBA00022801"/>
    </source>
</evidence>
<evidence type="ECO:0000256" key="2">
    <source>
        <dbReference type="ARBA" id="ARBA00013064"/>
    </source>
</evidence>
<sequence length="150" mass="16759">MKKCLMVCLGNICRSPTAHGILAHEIERQKLPLFVDSAGTAAYHIGKAPDSRSQATAKKHGYDLSDLRARQVVIDDFYEYDFIFAMDNSNLANLKAMQPKDANAKVSLYLAFANLEQQEVPDPYYGDGDGFEVVLDLCERATQQIIDRLT</sequence>
<dbReference type="InterPro" id="IPR017867">
    <property type="entry name" value="Tyr_phospatase_low_mol_wt"/>
</dbReference>
<evidence type="ECO:0000256" key="4">
    <source>
        <dbReference type="ARBA" id="ARBA00022912"/>
    </source>
</evidence>
<organism evidence="6 7">
    <name type="scientific">Reinekea marina</name>
    <dbReference type="NCBI Taxonomy" id="1310421"/>
    <lineage>
        <taxon>Bacteria</taxon>
        <taxon>Pseudomonadati</taxon>
        <taxon>Pseudomonadota</taxon>
        <taxon>Gammaproteobacteria</taxon>
        <taxon>Oceanospirillales</taxon>
        <taxon>Saccharospirillaceae</taxon>
        <taxon>Reinekea</taxon>
    </lineage>
</organism>
<evidence type="ECO:0000313" key="6">
    <source>
        <dbReference type="EMBL" id="MFC3702597.1"/>
    </source>
</evidence>
<comment type="caution">
    <text evidence="6">The sequence shown here is derived from an EMBL/GenBank/DDBJ whole genome shotgun (WGS) entry which is preliminary data.</text>
</comment>
<dbReference type="EMBL" id="JBHRYN010000013">
    <property type="protein sequence ID" value="MFC3702597.1"/>
    <property type="molecule type" value="Genomic_DNA"/>
</dbReference>
<evidence type="ECO:0000256" key="1">
    <source>
        <dbReference type="ARBA" id="ARBA00011063"/>
    </source>
</evidence>
<comment type="similarity">
    <text evidence="1">Belongs to the low molecular weight phosphotyrosine protein phosphatase family.</text>
</comment>
<dbReference type="RefSeq" id="WP_290281963.1">
    <property type="nucleotide sequence ID" value="NZ_JAUFQI010000001.1"/>
</dbReference>
<dbReference type="EC" id="3.1.3.48" evidence="2"/>
<dbReference type="PANTHER" id="PTHR11717:SF7">
    <property type="entry name" value="LOW MOLECULAR WEIGHT PHOSPHOTYROSINE PROTEIN PHOSPHATASE"/>
    <property type="match status" value="1"/>
</dbReference>
<dbReference type="SMART" id="SM00226">
    <property type="entry name" value="LMWPc"/>
    <property type="match status" value="1"/>
</dbReference>
<keyword evidence="4" id="KW-0904">Protein phosphatase</keyword>
<dbReference type="PRINTS" id="PR00719">
    <property type="entry name" value="LMWPTPASE"/>
</dbReference>
<gene>
    <name evidence="6" type="ORF">ACFOND_13210</name>
</gene>
<dbReference type="CDD" id="cd16343">
    <property type="entry name" value="LMWPTP"/>
    <property type="match status" value="1"/>
</dbReference>
<reference evidence="7" key="1">
    <citation type="journal article" date="2019" name="Int. J. Syst. Evol. Microbiol.">
        <title>The Global Catalogue of Microorganisms (GCM) 10K type strain sequencing project: providing services to taxonomists for standard genome sequencing and annotation.</title>
        <authorList>
            <consortium name="The Broad Institute Genomics Platform"/>
            <consortium name="The Broad Institute Genome Sequencing Center for Infectious Disease"/>
            <person name="Wu L."/>
            <person name="Ma J."/>
        </authorList>
    </citation>
    <scope>NUCLEOTIDE SEQUENCE [LARGE SCALE GENOMIC DNA]</scope>
    <source>
        <strain evidence="7">CECT 8288</strain>
    </source>
</reference>
<evidence type="ECO:0000259" key="5">
    <source>
        <dbReference type="SMART" id="SM00226"/>
    </source>
</evidence>
<dbReference type="GO" id="GO:0004725">
    <property type="term" value="F:protein tyrosine phosphatase activity"/>
    <property type="evidence" value="ECO:0007669"/>
    <property type="project" value="UniProtKB-EC"/>
</dbReference>
<feature type="domain" description="Phosphotyrosine protein phosphatase I" evidence="5">
    <location>
        <begin position="2"/>
        <end position="148"/>
    </location>
</feature>